<reference evidence="1 2" key="1">
    <citation type="journal article" date="2011" name="J. Bacteriol.">
        <title>Revised genome sequence of Brucella suis 1330.</title>
        <authorList>
            <person name="Tae H."/>
            <person name="Shallom S."/>
            <person name="Settlage R."/>
            <person name="Preston D."/>
            <person name="Adams L.G."/>
            <person name="Garner H.R."/>
        </authorList>
    </citation>
    <scope>NUCLEOTIDE SEQUENCE [LARGE SCALE GENOMIC DNA]</scope>
    <source>
        <strain evidence="1 2">1330</strain>
    </source>
</reference>
<evidence type="ECO:0000313" key="1">
    <source>
        <dbReference type="EMBL" id="AEM18928.1"/>
    </source>
</evidence>
<dbReference type="AlphaFoldDB" id="A0A0H3G421"/>
<dbReference type="Proteomes" id="UP000007104">
    <property type="component" value="Chromosome I"/>
</dbReference>
<name>A0A0H3G421_BRUSU</name>
<evidence type="ECO:0000313" key="2">
    <source>
        <dbReference type="Proteomes" id="UP000007104"/>
    </source>
</evidence>
<dbReference type="EMBL" id="CP002997">
    <property type="protein sequence ID" value="AEM18928.1"/>
    <property type="molecule type" value="Genomic_DNA"/>
</dbReference>
<keyword evidence="2" id="KW-1185">Reference proteome</keyword>
<gene>
    <name evidence="1" type="ordered locus">BS1330_I1601</name>
</gene>
<accession>A0A0H3G421</accession>
<dbReference type="KEGG" id="bms:BR1607"/>
<organism evidence="1 2">
    <name type="scientific">Brucella suis biovar 1 (strain 1330)</name>
    <dbReference type="NCBI Taxonomy" id="204722"/>
    <lineage>
        <taxon>Bacteria</taxon>
        <taxon>Pseudomonadati</taxon>
        <taxon>Pseudomonadota</taxon>
        <taxon>Alphaproteobacteria</taxon>
        <taxon>Hyphomicrobiales</taxon>
        <taxon>Brucellaceae</taxon>
        <taxon>Brucella/Ochrobactrum group</taxon>
        <taxon>Brucella</taxon>
    </lineage>
</organism>
<proteinExistence type="predicted"/>
<dbReference type="HOGENOM" id="CLU_3363719_0_0_5"/>
<dbReference type="KEGG" id="bsi:BS1330_I1601"/>
<sequence>MPQKQRDRVPFRLLRRVEAGKKAKWLINCCAEINCDFTVTTNA</sequence>
<protein>
    <submittedName>
        <fullName evidence="1">Uncharacterized protein</fullName>
    </submittedName>
</protein>